<accession>A0AAV8CHS5</accession>
<organism evidence="2 3">
    <name type="scientific">Rhynchospora pubera</name>
    <dbReference type="NCBI Taxonomy" id="906938"/>
    <lineage>
        <taxon>Eukaryota</taxon>
        <taxon>Viridiplantae</taxon>
        <taxon>Streptophyta</taxon>
        <taxon>Embryophyta</taxon>
        <taxon>Tracheophyta</taxon>
        <taxon>Spermatophyta</taxon>
        <taxon>Magnoliopsida</taxon>
        <taxon>Liliopsida</taxon>
        <taxon>Poales</taxon>
        <taxon>Cyperaceae</taxon>
        <taxon>Cyperoideae</taxon>
        <taxon>Rhynchosporeae</taxon>
        <taxon>Rhynchospora</taxon>
    </lineage>
</organism>
<dbReference type="PANTHER" id="PTHR33625:SF4">
    <property type="entry name" value="OS08G0179900 PROTEIN"/>
    <property type="match status" value="1"/>
</dbReference>
<evidence type="ECO:0000313" key="2">
    <source>
        <dbReference type="EMBL" id="KAJ4754756.1"/>
    </source>
</evidence>
<sequence>MGGGVMRTATKAAALGAYRPALGRTGRRSSVPAPPPSAAAPVADSAPIALQIDESKGLNESAISQWDDWEFAGWKSEGEDLCEDPPPRLVFSPVPPTLDEAQEATKDLTRALESVNEPGQMGIFPNNAVIPAMPVGVSQAFSLLQSSPEAQSVVASLATDKNVWDAVLKNEKVMEFCRNHQTSFPEKFFEESFNNNQENGAETHSEAADAPNGSNGFTGFVNNVKGKAMDFVNNISNFIQDIFGMKAGSDSSEAEAGSSSTFQSFITPTKSFYALAIAVILIVLVKRV</sequence>
<dbReference type="PANTHER" id="PTHR33625">
    <property type="entry name" value="OS08G0179900 PROTEIN"/>
    <property type="match status" value="1"/>
</dbReference>
<dbReference type="Proteomes" id="UP001140206">
    <property type="component" value="Chromosome 5"/>
</dbReference>
<comment type="caution">
    <text evidence="2">The sequence shown here is derived from an EMBL/GenBank/DDBJ whole genome shotgun (WGS) entry which is preliminary data.</text>
</comment>
<name>A0AAV8CHS5_9POAL</name>
<feature type="region of interest" description="Disordered" evidence="1">
    <location>
        <begin position="18"/>
        <end position="44"/>
    </location>
</feature>
<gene>
    <name evidence="2" type="ORF">LUZ62_089161</name>
</gene>
<dbReference type="EMBL" id="JAMFTS010000005">
    <property type="protein sequence ID" value="KAJ4754756.1"/>
    <property type="molecule type" value="Genomic_DNA"/>
</dbReference>
<evidence type="ECO:0000313" key="3">
    <source>
        <dbReference type="Proteomes" id="UP001140206"/>
    </source>
</evidence>
<evidence type="ECO:0000256" key="1">
    <source>
        <dbReference type="SAM" id="MobiDB-lite"/>
    </source>
</evidence>
<protein>
    <submittedName>
        <fullName evidence="2">Bifunctional protein HldE</fullName>
    </submittedName>
</protein>
<reference evidence="2" key="1">
    <citation type="submission" date="2022-08" db="EMBL/GenBank/DDBJ databases">
        <authorList>
            <person name="Marques A."/>
        </authorList>
    </citation>
    <scope>NUCLEOTIDE SEQUENCE</scope>
    <source>
        <strain evidence="2">RhyPub2mFocal</strain>
        <tissue evidence="2">Leaves</tissue>
    </source>
</reference>
<proteinExistence type="predicted"/>
<keyword evidence="3" id="KW-1185">Reference proteome</keyword>
<dbReference type="AlphaFoldDB" id="A0AAV8CHS5"/>